<dbReference type="PROSITE" id="PS50002">
    <property type="entry name" value="SH3"/>
    <property type="match status" value="1"/>
</dbReference>
<dbReference type="PRINTS" id="PR00452">
    <property type="entry name" value="SH3DOMAIN"/>
</dbReference>
<evidence type="ECO:0000313" key="19">
    <source>
        <dbReference type="Proteomes" id="UP000827092"/>
    </source>
</evidence>
<evidence type="ECO:0000256" key="4">
    <source>
        <dbReference type="ARBA" id="ARBA00022443"/>
    </source>
</evidence>
<dbReference type="PROSITE" id="PS51741">
    <property type="entry name" value="F_BAR"/>
    <property type="match status" value="1"/>
</dbReference>
<keyword evidence="5" id="KW-1003">Cell membrane</keyword>
<sequence>MSHHSDDAMLIVGSDSFWEPGNYKRTTKRIEDSFRLCNDLILLIQERSEIEKTYAKSLKTWSKKWNETIEKGPEYGTTEAAWKAVLIESERRCDMHMRVRDQLMNDIITQIKQWQKDNFHKSMMHIKEKKEMDDSFKKAQKSWSKLLARVNKCKADYHQACKNERSAVNQERNASADTSLSPDQVTKLQDRVTKCKFEAQRAKERYEQALEEINDYNAKYMEDMTVVFDKCQEFEEKRLDFFKEMLFGIHGCLNISTDAELPQIYEEYRHSIQNADAKKDLKWWSNNHGVGMAMNWPQFEEYSEEFRDIAKLKKGAVPESGILLVNQQKIGEDLPEYTSETQNVSKKEKRGNTNSEGPATKVRMDKNKSPNRNSGGNLPKQANNPFEVGENEDFEERDTNGKQEQNPFDDDQEDWDEGSNEALVDNGEPGVPVKALYDYEGAEADELSFKNGEVFEKLEDEDEQGWCKGRKDGRVGLYPASYVENVAK</sequence>
<evidence type="ECO:0000256" key="12">
    <source>
        <dbReference type="PROSITE-ProRule" id="PRU00192"/>
    </source>
</evidence>
<dbReference type="InterPro" id="IPR027267">
    <property type="entry name" value="AH/BAR_dom_sf"/>
</dbReference>
<dbReference type="GO" id="GO:0005886">
    <property type="term" value="C:plasma membrane"/>
    <property type="evidence" value="ECO:0007669"/>
    <property type="project" value="UniProtKB-SubCell"/>
</dbReference>
<dbReference type="EMBL" id="JAFNEN010000069">
    <property type="protein sequence ID" value="KAG8196459.1"/>
    <property type="molecule type" value="Genomic_DNA"/>
</dbReference>
<dbReference type="SUPFAM" id="SSF103657">
    <property type="entry name" value="BAR/IMD domain-like"/>
    <property type="match status" value="1"/>
</dbReference>
<dbReference type="InterPro" id="IPR031160">
    <property type="entry name" value="F_BAR_dom"/>
</dbReference>
<dbReference type="InterPro" id="IPR001452">
    <property type="entry name" value="SH3_domain"/>
</dbReference>
<dbReference type="FunFam" id="2.30.30.40:FF:000014">
    <property type="entry name" value="Kinase C and casein kinase substrate in neurons protein"/>
    <property type="match status" value="1"/>
</dbReference>
<keyword evidence="6" id="KW-0963">Cytoplasm</keyword>
<evidence type="ECO:0000256" key="8">
    <source>
        <dbReference type="ARBA" id="ARBA00023054"/>
    </source>
</evidence>
<dbReference type="Pfam" id="PF00611">
    <property type="entry name" value="FCH"/>
    <property type="match status" value="1"/>
</dbReference>
<dbReference type="GO" id="GO:0007010">
    <property type="term" value="P:cytoskeleton organization"/>
    <property type="evidence" value="ECO:0007669"/>
    <property type="project" value="TreeGrafter"/>
</dbReference>
<dbReference type="PANTHER" id="PTHR23065:SF11">
    <property type="entry name" value="SYNDAPIN, ISOFORM C"/>
    <property type="match status" value="1"/>
</dbReference>
<feature type="compositionally biased region" description="Polar residues" evidence="15">
    <location>
        <begin position="370"/>
        <end position="384"/>
    </location>
</feature>
<dbReference type="PANTHER" id="PTHR23065">
    <property type="entry name" value="PROLINE-SERINE-THREONINE PHOSPHATASE INTERACTING PROTEIN 1"/>
    <property type="match status" value="1"/>
</dbReference>
<dbReference type="FunFam" id="1.20.1270.60:FF:000009">
    <property type="entry name" value="Protein kinase C and casein kinase substrate in neurons 2"/>
    <property type="match status" value="1"/>
</dbReference>
<evidence type="ECO:0000313" key="18">
    <source>
        <dbReference type="EMBL" id="KAG8196459.1"/>
    </source>
</evidence>
<evidence type="ECO:0000256" key="15">
    <source>
        <dbReference type="SAM" id="MobiDB-lite"/>
    </source>
</evidence>
<comment type="subunit">
    <text evidence="11">Homodimer. May form heterooligomers with other PACSINs. Interacts (via SH3 domain) with DNM1, SYNJ1 and WASL. Interacts with TRPV4.</text>
</comment>
<evidence type="ECO:0000256" key="2">
    <source>
        <dbReference type="ARBA" id="ARBA00004236"/>
    </source>
</evidence>
<organism evidence="18 19">
    <name type="scientific">Oedothorax gibbosus</name>
    <dbReference type="NCBI Taxonomy" id="931172"/>
    <lineage>
        <taxon>Eukaryota</taxon>
        <taxon>Metazoa</taxon>
        <taxon>Ecdysozoa</taxon>
        <taxon>Arthropoda</taxon>
        <taxon>Chelicerata</taxon>
        <taxon>Arachnida</taxon>
        <taxon>Araneae</taxon>
        <taxon>Araneomorphae</taxon>
        <taxon>Entelegynae</taxon>
        <taxon>Araneoidea</taxon>
        <taxon>Linyphiidae</taxon>
        <taxon>Erigoninae</taxon>
        <taxon>Oedothorax</taxon>
    </lineage>
</organism>
<reference evidence="18 19" key="1">
    <citation type="journal article" date="2022" name="Nat. Ecol. Evol.">
        <title>A masculinizing supergene underlies an exaggerated male reproductive morph in a spider.</title>
        <authorList>
            <person name="Hendrickx F."/>
            <person name="De Corte Z."/>
            <person name="Sonet G."/>
            <person name="Van Belleghem S.M."/>
            <person name="Kostlbacher S."/>
            <person name="Vangestel C."/>
        </authorList>
    </citation>
    <scope>NUCLEOTIDE SEQUENCE [LARGE SCALE GENOMIC DNA]</scope>
    <source>
        <strain evidence="18">W744_W776</strain>
    </source>
</reference>
<dbReference type="GO" id="GO:0097320">
    <property type="term" value="P:plasma membrane tubulation"/>
    <property type="evidence" value="ECO:0007669"/>
    <property type="project" value="TreeGrafter"/>
</dbReference>
<keyword evidence="8 13" id="KW-0175">Coiled coil</keyword>
<name>A0AAV6VIM5_9ARAC</name>
<accession>A0AAV6VIM5</accession>
<evidence type="ECO:0000256" key="13">
    <source>
        <dbReference type="PROSITE-ProRule" id="PRU01077"/>
    </source>
</evidence>
<evidence type="ECO:0000256" key="11">
    <source>
        <dbReference type="ARBA" id="ARBA00064966"/>
    </source>
</evidence>
<dbReference type="GO" id="GO:0030100">
    <property type="term" value="P:regulation of endocytosis"/>
    <property type="evidence" value="ECO:0007669"/>
    <property type="project" value="TreeGrafter"/>
</dbReference>
<keyword evidence="4 12" id="KW-0728">SH3 domain</keyword>
<evidence type="ECO:0000256" key="5">
    <source>
        <dbReference type="ARBA" id="ARBA00022475"/>
    </source>
</evidence>
<feature type="coiled-coil region" evidence="14">
    <location>
        <begin position="192"/>
        <end position="223"/>
    </location>
</feature>
<comment type="caution">
    <text evidence="18">The sequence shown here is derived from an EMBL/GenBank/DDBJ whole genome shotgun (WGS) entry which is preliminary data.</text>
</comment>
<comment type="function">
    <text evidence="10">Plays a role in endocytosis and regulates internalization of plasma membrane proteins. Overexpression impairs internalization of SLC2A1/GLUT1 and TRPV4 and increases the levels of SLC2A1/GLUT1 and TRPV4 at the cell membrane. Inhibits the TRPV4 calcium channel activity.</text>
</comment>
<evidence type="ECO:0000256" key="1">
    <source>
        <dbReference type="ARBA" id="ARBA00004184"/>
    </source>
</evidence>
<evidence type="ECO:0000259" key="17">
    <source>
        <dbReference type="PROSITE" id="PS51741"/>
    </source>
</evidence>
<dbReference type="CDD" id="cd11843">
    <property type="entry name" value="SH3_PACSIN"/>
    <property type="match status" value="1"/>
</dbReference>
<dbReference type="GO" id="GO:0005768">
    <property type="term" value="C:endosome"/>
    <property type="evidence" value="ECO:0007669"/>
    <property type="project" value="TreeGrafter"/>
</dbReference>
<dbReference type="Proteomes" id="UP000827092">
    <property type="component" value="Unassembled WGS sequence"/>
</dbReference>
<dbReference type="AlphaFoldDB" id="A0AAV6VIM5"/>
<protein>
    <recommendedName>
        <fullName evidence="20">Protein kinase C and casein kinase substrate in neurons protein 2</fullName>
    </recommendedName>
</protein>
<keyword evidence="9" id="KW-0472">Membrane</keyword>
<dbReference type="SMART" id="SM00055">
    <property type="entry name" value="FCH"/>
    <property type="match status" value="1"/>
</dbReference>
<dbReference type="SUPFAM" id="SSF50044">
    <property type="entry name" value="SH3-domain"/>
    <property type="match status" value="1"/>
</dbReference>
<evidence type="ECO:0000259" key="16">
    <source>
        <dbReference type="PROSITE" id="PS50002"/>
    </source>
</evidence>
<dbReference type="InterPro" id="IPR001060">
    <property type="entry name" value="FCH_dom"/>
</dbReference>
<evidence type="ECO:0000256" key="10">
    <source>
        <dbReference type="ARBA" id="ARBA00055545"/>
    </source>
</evidence>
<feature type="region of interest" description="Disordered" evidence="15">
    <location>
        <begin position="334"/>
        <end position="431"/>
    </location>
</feature>
<dbReference type="Pfam" id="PF14604">
    <property type="entry name" value="SH3_9"/>
    <property type="match status" value="1"/>
</dbReference>
<evidence type="ECO:0000256" key="3">
    <source>
        <dbReference type="ARBA" id="ARBA00004496"/>
    </source>
</evidence>
<dbReference type="SMART" id="SM00326">
    <property type="entry name" value="SH3"/>
    <property type="match status" value="1"/>
</dbReference>
<evidence type="ECO:0000256" key="7">
    <source>
        <dbReference type="ARBA" id="ARBA00022553"/>
    </source>
</evidence>
<feature type="domain" description="F-BAR" evidence="17">
    <location>
        <begin position="9"/>
        <end position="280"/>
    </location>
</feature>
<evidence type="ECO:0008006" key="20">
    <source>
        <dbReference type="Google" id="ProtNLM"/>
    </source>
</evidence>
<dbReference type="CDD" id="cd07655">
    <property type="entry name" value="F-BAR_PACSIN"/>
    <property type="match status" value="1"/>
</dbReference>
<keyword evidence="19" id="KW-1185">Reference proteome</keyword>
<keyword evidence="7" id="KW-0597">Phosphoprotein</keyword>
<evidence type="ECO:0000256" key="6">
    <source>
        <dbReference type="ARBA" id="ARBA00022490"/>
    </source>
</evidence>
<feature type="domain" description="SH3" evidence="16">
    <location>
        <begin position="428"/>
        <end position="488"/>
    </location>
</feature>
<comment type="subcellular location">
    <subcellularLocation>
        <location evidence="2">Cell membrane</location>
    </subcellularLocation>
    <subcellularLocation>
        <location evidence="3">Cytoplasm</location>
    </subcellularLocation>
    <subcellularLocation>
        <location evidence="1">Endomembrane system</location>
        <topology evidence="1">Peripheral membrane protein</topology>
    </subcellularLocation>
</comment>
<feature type="compositionally biased region" description="Acidic residues" evidence="15">
    <location>
        <begin position="407"/>
        <end position="419"/>
    </location>
</feature>
<dbReference type="GO" id="GO:0005543">
    <property type="term" value="F:phospholipid binding"/>
    <property type="evidence" value="ECO:0007669"/>
    <property type="project" value="TreeGrafter"/>
</dbReference>
<evidence type="ECO:0000256" key="14">
    <source>
        <dbReference type="SAM" id="Coils"/>
    </source>
</evidence>
<dbReference type="Gene3D" id="2.30.30.40">
    <property type="entry name" value="SH3 Domains"/>
    <property type="match status" value="1"/>
</dbReference>
<dbReference type="Gene3D" id="1.20.1270.60">
    <property type="entry name" value="Arfaptin homology (AH) domain/BAR domain"/>
    <property type="match status" value="1"/>
</dbReference>
<dbReference type="InterPro" id="IPR036028">
    <property type="entry name" value="SH3-like_dom_sf"/>
</dbReference>
<evidence type="ECO:0000256" key="9">
    <source>
        <dbReference type="ARBA" id="ARBA00023136"/>
    </source>
</evidence>
<gene>
    <name evidence="18" type="ORF">JTE90_012282</name>
</gene>
<proteinExistence type="predicted"/>